<reference evidence="8" key="1">
    <citation type="submission" date="2020-01" db="EMBL/GenBank/DDBJ databases">
        <authorList>
            <consortium name="DOE Joint Genome Institute"/>
            <person name="Haridas S."/>
            <person name="Albert R."/>
            <person name="Binder M."/>
            <person name="Bloem J."/>
            <person name="Labutti K."/>
            <person name="Salamov A."/>
            <person name="Andreopoulos B."/>
            <person name="Baker S.E."/>
            <person name="Barry K."/>
            <person name="Bills G."/>
            <person name="Bluhm B.H."/>
            <person name="Cannon C."/>
            <person name="Castanera R."/>
            <person name="Culley D.E."/>
            <person name="Daum C."/>
            <person name="Ezra D."/>
            <person name="Gonzalez J.B."/>
            <person name="Henrissat B."/>
            <person name="Kuo A."/>
            <person name="Liang C."/>
            <person name="Lipzen A."/>
            <person name="Lutzoni F."/>
            <person name="Magnuson J."/>
            <person name="Mondo S."/>
            <person name="Nolan M."/>
            <person name="Ohm R."/>
            <person name="Pangilinan J."/>
            <person name="Park H.-J."/>
            <person name="Ramirez L."/>
            <person name="Alfaro M."/>
            <person name="Sun H."/>
            <person name="Tritt A."/>
            <person name="Yoshinaga Y."/>
            <person name="Zwiers L.-H."/>
            <person name="Turgeon B.G."/>
            <person name="Goodwin S.B."/>
            <person name="Spatafora J.W."/>
            <person name="Crous P.W."/>
            <person name="Grigoriev I.V."/>
        </authorList>
    </citation>
    <scope>NUCLEOTIDE SEQUENCE</scope>
    <source>
        <strain evidence="8">CBS 394.84</strain>
    </source>
</reference>
<comment type="caution">
    <text evidence="8">The sequence shown here is derived from an EMBL/GenBank/DDBJ whole genome shotgun (WGS) entry which is preliminary data.</text>
</comment>
<dbReference type="PANTHER" id="PTHR45969">
    <property type="entry name" value="RING ZINC FINGER PROTEIN-RELATED"/>
    <property type="match status" value="1"/>
</dbReference>
<accession>A0A9P4LC66</accession>
<evidence type="ECO:0000256" key="3">
    <source>
        <dbReference type="ARBA" id="ARBA00022771"/>
    </source>
</evidence>
<dbReference type="SMART" id="SM00184">
    <property type="entry name" value="RING"/>
    <property type="match status" value="1"/>
</dbReference>
<sequence length="467" mass="54282">MQKSTPLEWPTTTIHCLNKAFLDYSNEDLISGTRKLKQIQDIINLFVEFVFAVAKNGRTQTRSVARVKAKEFWQGLCYTLLKLKFSKRSKLKNTDLKRLMKIEVDGLWILVMRNMVFFGIPRVDTFCKTIRKWLMRCARESSVDDTGNTIRETIDRLQGPLPVFLDPPSNYEDFTRDGDHSFPELTYTLQKLNTNGVQFDDCVQGIFRFFVEIGFAALDIYTFFRPRLDDLEPCECKLAYGMDRYIKRLAFYLDDMLLFPTHVSWTVSNINLRGIFDYYFKLVLPSLYDERLALESLLGIRLYEWLIDAATHLKVDATDRIGIVIRRSHRLPEATSTKRYGFRPYDGYVPFPMAYFERKRAIQAAHLNGGFFPDVPVIPCGPHIDIRLHSSAVPPTTTNNDLEQKCTICQYALKDEACVKLDTCEHTFHKDCITRWTNTQTRMVTCPMCRANICEARTTRMGCMYCE</sequence>
<dbReference type="AlphaFoldDB" id="A0A9P4LC66"/>
<evidence type="ECO:0000313" key="9">
    <source>
        <dbReference type="Proteomes" id="UP000800039"/>
    </source>
</evidence>
<dbReference type="SUPFAM" id="SSF57850">
    <property type="entry name" value="RING/U-box"/>
    <property type="match status" value="1"/>
</dbReference>
<keyword evidence="2" id="KW-0479">Metal-binding</keyword>
<evidence type="ECO:0000313" key="8">
    <source>
        <dbReference type="EMBL" id="KAF1848854.1"/>
    </source>
</evidence>
<organism evidence="8 9">
    <name type="scientific">Cucurbitaria berberidis CBS 394.84</name>
    <dbReference type="NCBI Taxonomy" id="1168544"/>
    <lineage>
        <taxon>Eukaryota</taxon>
        <taxon>Fungi</taxon>
        <taxon>Dikarya</taxon>
        <taxon>Ascomycota</taxon>
        <taxon>Pezizomycotina</taxon>
        <taxon>Dothideomycetes</taxon>
        <taxon>Pleosporomycetidae</taxon>
        <taxon>Pleosporales</taxon>
        <taxon>Pleosporineae</taxon>
        <taxon>Cucurbitariaceae</taxon>
        <taxon>Cucurbitaria</taxon>
    </lineage>
</organism>
<evidence type="ECO:0000256" key="4">
    <source>
        <dbReference type="ARBA" id="ARBA00022786"/>
    </source>
</evidence>
<feature type="domain" description="RING-type" evidence="7">
    <location>
        <begin position="406"/>
        <end position="450"/>
    </location>
</feature>
<keyword evidence="5" id="KW-0862">Zinc</keyword>
<comment type="pathway">
    <text evidence="1">Protein modification; protein ubiquitination.</text>
</comment>
<evidence type="ECO:0000256" key="2">
    <source>
        <dbReference type="ARBA" id="ARBA00022723"/>
    </source>
</evidence>
<name>A0A9P4LC66_9PLEO</name>
<evidence type="ECO:0000256" key="5">
    <source>
        <dbReference type="ARBA" id="ARBA00022833"/>
    </source>
</evidence>
<keyword evidence="3 6" id="KW-0863">Zinc-finger</keyword>
<keyword evidence="9" id="KW-1185">Reference proteome</keyword>
<keyword evidence="4" id="KW-0833">Ubl conjugation pathway</keyword>
<dbReference type="RefSeq" id="XP_040791417.1">
    <property type="nucleotide sequence ID" value="XM_040938714.1"/>
</dbReference>
<evidence type="ECO:0000256" key="1">
    <source>
        <dbReference type="ARBA" id="ARBA00004906"/>
    </source>
</evidence>
<evidence type="ECO:0000259" key="7">
    <source>
        <dbReference type="PROSITE" id="PS50089"/>
    </source>
</evidence>
<protein>
    <recommendedName>
        <fullName evidence="7">RING-type domain-containing protein</fullName>
    </recommendedName>
</protein>
<dbReference type="GO" id="GO:0051603">
    <property type="term" value="P:proteolysis involved in protein catabolic process"/>
    <property type="evidence" value="ECO:0007669"/>
    <property type="project" value="UniProtKB-ARBA"/>
</dbReference>
<gene>
    <name evidence="8" type="ORF">K460DRAFT_81716</name>
</gene>
<dbReference type="Pfam" id="PF12678">
    <property type="entry name" value="zf-rbx1"/>
    <property type="match status" value="1"/>
</dbReference>
<dbReference type="InterPro" id="IPR013083">
    <property type="entry name" value="Znf_RING/FYVE/PHD"/>
</dbReference>
<evidence type="ECO:0000256" key="6">
    <source>
        <dbReference type="PROSITE-ProRule" id="PRU00175"/>
    </source>
</evidence>
<dbReference type="EMBL" id="ML976615">
    <property type="protein sequence ID" value="KAF1848854.1"/>
    <property type="molecule type" value="Genomic_DNA"/>
</dbReference>
<dbReference type="GO" id="GO:0008270">
    <property type="term" value="F:zinc ion binding"/>
    <property type="evidence" value="ECO:0007669"/>
    <property type="project" value="UniProtKB-KW"/>
</dbReference>
<dbReference type="InterPro" id="IPR024766">
    <property type="entry name" value="Znf_RING_H2"/>
</dbReference>
<dbReference type="PROSITE" id="PS50089">
    <property type="entry name" value="ZF_RING_2"/>
    <property type="match status" value="1"/>
</dbReference>
<dbReference type="InterPro" id="IPR001841">
    <property type="entry name" value="Znf_RING"/>
</dbReference>
<proteinExistence type="predicted"/>
<dbReference type="Proteomes" id="UP000800039">
    <property type="component" value="Unassembled WGS sequence"/>
</dbReference>
<dbReference type="GeneID" id="63855971"/>
<dbReference type="Gene3D" id="3.30.40.10">
    <property type="entry name" value="Zinc/RING finger domain, C3HC4 (zinc finger)"/>
    <property type="match status" value="1"/>
</dbReference>
<dbReference type="OrthoDB" id="21204at2759"/>